<name>A0A2S4KTJ1_9HYPO</name>
<evidence type="ECO:0000256" key="1">
    <source>
        <dbReference type="SAM" id="MobiDB-lite"/>
    </source>
</evidence>
<protein>
    <submittedName>
        <fullName evidence="2">Uncharacterized protein</fullName>
    </submittedName>
</protein>
<feature type="compositionally biased region" description="Polar residues" evidence="1">
    <location>
        <begin position="448"/>
        <end position="461"/>
    </location>
</feature>
<feature type="compositionally biased region" description="Acidic residues" evidence="1">
    <location>
        <begin position="254"/>
        <end position="273"/>
    </location>
</feature>
<dbReference type="AlphaFoldDB" id="A0A2S4KTJ1"/>
<comment type="caution">
    <text evidence="2">The sequence shown here is derived from an EMBL/GenBank/DDBJ whole genome shotgun (WGS) entry which is preliminary data.</text>
</comment>
<feature type="compositionally biased region" description="Acidic residues" evidence="1">
    <location>
        <begin position="30"/>
        <end position="61"/>
    </location>
</feature>
<evidence type="ECO:0000313" key="3">
    <source>
        <dbReference type="Proteomes" id="UP000237481"/>
    </source>
</evidence>
<reference evidence="2 3" key="1">
    <citation type="submission" date="2018-01" db="EMBL/GenBank/DDBJ databases">
        <title>Harnessing the power of phylogenomics to disentangle the directionality and signatures of interkingdom host jumping in the parasitic fungal genus Tolypocladium.</title>
        <authorList>
            <person name="Quandt C.A."/>
            <person name="Patterson W."/>
            <person name="Spatafora J.W."/>
        </authorList>
    </citation>
    <scope>NUCLEOTIDE SEQUENCE [LARGE SCALE GENOMIC DNA]</scope>
    <source>
        <strain evidence="2 3">NRBC 100945</strain>
    </source>
</reference>
<evidence type="ECO:0000313" key="2">
    <source>
        <dbReference type="EMBL" id="POR33516.1"/>
    </source>
</evidence>
<feature type="region of interest" description="Disordered" evidence="1">
    <location>
        <begin position="530"/>
        <end position="573"/>
    </location>
</feature>
<feature type="region of interest" description="Disordered" evidence="1">
    <location>
        <begin position="432"/>
        <end position="462"/>
    </location>
</feature>
<dbReference type="EMBL" id="PKSG01000680">
    <property type="protein sequence ID" value="POR33516.1"/>
    <property type="molecule type" value="Genomic_DNA"/>
</dbReference>
<feature type="compositionally biased region" description="Basic and acidic residues" evidence="1">
    <location>
        <begin position="564"/>
        <end position="573"/>
    </location>
</feature>
<keyword evidence="3" id="KW-1185">Reference proteome</keyword>
<organism evidence="2 3">
    <name type="scientific">Tolypocladium paradoxum</name>
    <dbReference type="NCBI Taxonomy" id="94208"/>
    <lineage>
        <taxon>Eukaryota</taxon>
        <taxon>Fungi</taxon>
        <taxon>Dikarya</taxon>
        <taxon>Ascomycota</taxon>
        <taxon>Pezizomycotina</taxon>
        <taxon>Sordariomycetes</taxon>
        <taxon>Hypocreomycetidae</taxon>
        <taxon>Hypocreales</taxon>
        <taxon>Ophiocordycipitaceae</taxon>
        <taxon>Tolypocladium</taxon>
    </lineage>
</organism>
<feature type="compositionally biased region" description="Polar residues" evidence="1">
    <location>
        <begin position="232"/>
        <end position="248"/>
    </location>
</feature>
<feature type="region of interest" description="Disordered" evidence="1">
    <location>
        <begin position="1"/>
        <end position="124"/>
    </location>
</feature>
<feature type="region of interest" description="Disordered" evidence="1">
    <location>
        <begin position="152"/>
        <end position="318"/>
    </location>
</feature>
<feature type="compositionally biased region" description="Acidic residues" evidence="1">
    <location>
        <begin position="80"/>
        <end position="101"/>
    </location>
</feature>
<dbReference type="Proteomes" id="UP000237481">
    <property type="component" value="Unassembled WGS sequence"/>
</dbReference>
<dbReference type="OrthoDB" id="5399183at2759"/>
<gene>
    <name evidence="2" type="ORF">TPAR_06291</name>
</gene>
<sequence>MSRNVRQKYPSAPSKVSKRRGSDSSSSFDLSDDDGYSAVEDISDSEDDDEEDVNAVEEEMILTEAVPRPAEAPRPQPRSDDEEDGEEEQAEEEEEGEDDDGNDKYFGDGDGDADESASWAGIVSEVDGSQVSDLYHGPNSFSSDAAVERHVRFDVPSSDSDSTETEDDHGDLFPDIFVSQNSLDPAFRREIEHDPDESSGSGSFWDFNGQYEEQQESDTEEVVRELSDEETPTATPRPSQTATGTASFTPAFEESVELDGYETDGDTTEEDVPDPPIRRKSRRPSNLMSEGSDSDADSPVKPQRGQPRVGRFNLDRSDKKPIAVLNPLTRKMMIFTPHRRRQLDLSPEQFKFNLPWDMDEQSSPLFSNSANMMLSAMFSSNTFGDFVNAQTMGPAEAFFPFPEANAADEDAASVHGEEDDGEEKLDISDFITWGDGNTSGEEGDNGNWEPSSTPLRPTTATSERDVLSHLNSDTVGAFRRNQINQQLILSNQATQDSLAFSGPYNYTALKGLKSDRFDTAGIPLTPIRRQKKNMNDVAHSPLESVSAKRKASGEAGEGHKRHRSISDVDLLRI</sequence>
<proteinExistence type="predicted"/>
<dbReference type="STRING" id="94208.A0A2S4KTJ1"/>
<accession>A0A2S4KTJ1</accession>